<dbReference type="AlphaFoldDB" id="A0A1N6EEM1"/>
<dbReference type="RefSeq" id="WP_074262859.1">
    <property type="nucleotide sequence ID" value="NZ_FSRM01000001.1"/>
</dbReference>
<dbReference type="Pfam" id="PF13860">
    <property type="entry name" value="FlgD_ig"/>
    <property type="match status" value="1"/>
</dbReference>
<dbReference type="InterPro" id="IPR005648">
    <property type="entry name" value="FlgD"/>
</dbReference>
<evidence type="ECO:0000256" key="5">
    <source>
        <dbReference type="RuleBase" id="RU362076"/>
    </source>
</evidence>
<comment type="function">
    <text evidence="4 5">Required for flagellar hook formation. May act as a scaffolding protein.</text>
</comment>
<keyword evidence="3 5" id="KW-1005">Bacterial flagellum biogenesis</keyword>
<evidence type="ECO:0000256" key="6">
    <source>
        <dbReference type="SAM" id="MobiDB-lite"/>
    </source>
</evidence>
<evidence type="ECO:0000313" key="10">
    <source>
        <dbReference type="Proteomes" id="UP000184693"/>
    </source>
</evidence>
<proteinExistence type="inferred from homology"/>
<feature type="compositionally biased region" description="Low complexity" evidence="6">
    <location>
        <begin position="24"/>
        <end position="41"/>
    </location>
</feature>
<evidence type="ECO:0000256" key="3">
    <source>
        <dbReference type="ARBA" id="ARBA00022795"/>
    </source>
</evidence>
<dbReference type="Proteomes" id="UP000184693">
    <property type="component" value="Unassembled WGS sequence"/>
</dbReference>
<keyword evidence="9" id="KW-0966">Cell projection</keyword>
<keyword evidence="9" id="KW-0969">Cilium</keyword>
<sequence>MTTSTTIGGSGTQVSQTLLDTMNGTGSASSASSSSSSSSATSGANLQSTFLQLLITQMQNQDPTNPMDSSQMTSQLAQIDTVTGISQLNTSLSSLATQLNAGQTSQAALLIGSSVLAPGNSISVTSGKATEFGVQLASAASDMKVNVVNSAGQIVNTLDLGAQPAGTVPVTWTPVDSTGAALPTGTYTITATGTINGAAGVGTTLTPGTVESVVQGTGGAPSLVLSNGNTVALTSVAAVL</sequence>
<evidence type="ECO:0000256" key="2">
    <source>
        <dbReference type="ARBA" id="ARBA00016013"/>
    </source>
</evidence>
<dbReference type="Pfam" id="PF13861">
    <property type="entry name" value="FLgD_tudor"/>
    <property type="match status" value="1"/>
</dbReference>
<accession>A0A1N6EEM1</accession>
<dbReference type="Gene3D" id="2.60.40.4070">
    <property type="match status" value="1"/>
</dbReference>
<evidence type="ECO:0000259" key="8">
    <source>
        <dbReference type="Pfam" id="PF13861"/>
    </source>
</evidence>
<organism evidence="9 10">
    <name type="scientific">Paraburkholderia phenazinium</name>
    <dbReference type="NCBI Taxonomy" id="60549"/>
    <lineage>
        <taxon>Bacteria</taxon>
        <taxon>Pseudomonadati</taxon>
        <taxon>Pseudomonadota</taxon>
        <taxon>Betaproteobacteria</taxon>
        <taxon>Burkholderiales</taxon>
        <taxon>Burkholderiaceae</taxon>
        <taxon>Paraburkholderia</taxon>
    </lineage>
</organism>
<feature type="domain" description="FlgD/Vpr Ig-like" evidence="7">
    <location>
        <begin position="119"/>
        <end position="194"/>
    </location>
</feature>
<feature type="domain" description="FlgD Tudor-like" evidence="8">
    <location>
        <begin position="103"/>
        <end position="236"/>
    </location>
</feature>
<dbReference type="OrthoDB" id="9785233at2"/>
<dbReference type="EMBL" id="FSRM01000001">
    <property type="protein sequence ID" value="SIN81401.1"/>
    <property type="molecule type" value="Genomic_DNA"/>
</dbReference>
<protein>
    <recommendedName>
        <fullName evidence="2 5">Basal-body rod modification protein FlgD</fullName>
    </recommendedName>
</protein>
<dbReference type="InterPro" id="IPR025965">
    <property type="entry name" value="FlgD/Vpr_Ig-like"/>
</dbReference>
<evidence type="ECO:0000256" key="4">
    <source>
        <dbReference type="ARBA" id="ARBA00024746"/>
    </source>
</evidence>
<reference evidence="9 10" key="1">
    <citation type="submission" date="2016-11" db="EMBL/GenBank/DDBJ databases">
        <authorList>
            <person name="Jaros S."/>
            <person name="Januszkiewicz K."/>
            <person name="Wedrychowicz H."/>
        </authorList>
    </citation>
    <scope>NUCLEOTIDE SEQUENCE [LARGE SCALE GENOMIC DNA]</scope>
    <source>
        <strain evidence="9 10">GAS86</strain>
    </source>
</reference>
<gene>
    <name evidence="9" type="ORF">SAMN05444168_0530</name>
</gene>
<dbReference type="InterPro" id="IPR025963">
    <property type="entry name" value="FLgD_Tudor"/>
</dbReference>
<dbReference type="GO" id="GO:0044781">
    <property type="term" value="P:bacterial-type flagellum organization"/>
    <property type="evidence" value="ECO:0007669"/>
    <property type="project" value="UniProtKB-UniRule"/>
</dbReference>
<feature type="region of interest" description="Disordered" evidence="6">
    <location>
        <begin position="20"/>
        <end position="41"/>
    </location>
</feature>
<dbReference type="Pfam" id="PF03963">
    <property type="entry name" value="FlgD"/>
    <property type="match status" value="1"/>
</dbReference>
<keyword evidence="9" id="KW-0282">Flagellum</keyword>
<comment type="similarity">
    <text evidence="1 5">Belongs to the FlgD family.</text>
</comment>
<dbReference type="Gene3D" id="2.30.30.910">
    <property type="match status" value="1"/>
</dbReference>
<name>A0A1N6EEM1_9BURK</name>
<evidence type="ECO:0000313" key="9">
    <source>
        <dbReference type="EMBL" id="SIN81401.1"/>
    </source>
</evidence>
<evidence type="ECO:0000259" key="7">
    <source>
        <dbReference type="Pfam" id="PF13860"/>
    </source>
</evidence>
<evidence type="ECO:0000256" key="1">
    <source>
        <dbReference type="ARBA" id="ARBA00010577"/>
    </source>
</evidence>